<sequence>MQNIKEISIVLPRNKTGAERQRFVDEYIMDMAMEQGREAGNKYSEVPIGAIVAKQSNCDINNDEILAIDVQILSEGQNQIETTQDASAHAEIQALRRAGTTVNNWRLLNATLYSTLEPCPMCLSACQAFRVSRIVYGAQDLRLGAVETYMNLLEYDHPFHNNIEVVGGVRGEEAKELLVSFFRERRKKGKRSISDENAEQNKDLGTVSRLWKRLRSPKQ</sequence>
<dbReference type="PANTHER" id="PTHR11079:SF179">
    <property type="entry name" value="TRNA(ADENINE(34)) DEAMINASE, CHLOROPLASTIC"/>
    <property type="match status" value="1"/>
</dbReference>
<feature type="domain" description="CMP/dCMP-type deaminase" evidence="2">
    <location>
        <begin position="23"/>
        <end position="147"/>
    </location>
</feature>
<dbReference type="PROSITE" id="PS51747">
    <property type="entry name" value="CYT_DCMP_DEAMINASES_2"/>
    <property type="match status" value="1"/>
</dbReference>
<dbReference type="GO" id="GO:0052717">
    <property type="term" value="F:tRNA-specific adenosine-34 deaminase activity"/>
    <property type="evidence" value="ECO:0007669"/>
    <property type="project" value="UniProtKB-EC"/>
</dbReference>
<accession>A0AAD3CNB0</accession>
<organism evidence="3 4">
    <name type="scientific">Chaetoceros tenuissimus</name>
    <dbReference type="NCBI Taxonomy" id="426638"/>
    <lineage>
        <taxon>Eukaryota</taxon>
        <taxon>Sar</taxon>
        <taxon>Stramenopiles</taxon>
        <taxon>Ochrophyta</taxon>
        <taxon>Bacillariophyta</taxon>
        <taxon>Coscinodiscophyceae</taxon>
        <taxon>Chaetocerotophycidae</taxon>
        <taxon>Chaetocerotales</taxon>
        <taxon>Chaetocerotaceae</taxon>
        <taxon>Chaetoceros</taxon>
    </lineage>
</organism>
<keyword evidence="4" id="KW-1185">Reference proteome</keyword>
<dbReference type="Proteomes" id="UP001054902">
    <property type="component" value="Unassembled WGS sequence"/>
</dbReference>
<dbReference type="InterPro" id="IPR000253">
    <property type="entry name" value="FHA_dom"/>
</dbReference>
<comment type="caution">
    <text evidence="3">The sequence shown here is derived from an EMBL/GenBank/DDBJ whole genome shotgun (WGS) entry which is preliminary data.</text>
</comment>
<dbReference type="CDD" id="cd01285">
    <property type="entry name" value="nucleoside_deaminase"/>
    <property type="match status" value="1"/>
</dbReference>
<evidence type="ECO:0000313" key="3">
    <source>
        <dbReference type="EMBL" id="GFH48838.1"/>
    </source>
</evidence>
<reference evidence="3 4" key="1">
    <citation type="journal article" date="2021" name="Sci. Rep.">
        <title>The genome of the diatom Chaetoceros tenuissimus carries an ancient integrated fragment of an extant virus.</title>
        <authorList>
            <person name="Hongo Y."/>
            <person name="Kimura K."/>
            <person name="Takaki Y."/>
            <person name="Yoshida Y."/>
            <person name="Baba S."/>
            <person name="Kobayashi G."/>
            <person name="Nagasaki K."/>
            <person name="Hano T."/>
            <person name="Tomaru Y."/>
        </authorList>
    </citation>
    <scope>NUCLEOTIDE SEQUENCE [LARGE SCALE GENOMIC DNA]</scope>
    <source>
        <strain evidence="3 4">NIES-3715</strain>
    </source>
</reference>
<evidence type="ECO:0000259" key="2">
    <source>
        <dbReference type="PROSITE" id="PS51747"/>
    </source>
</evidence>
<feature type="domain" description="FHA" evidence="1">
    <location>
        <begin position="50"/>
        <end position="107"/>
    </location>
</feature>
<protein>
    <submittedName>
        <fullName evidence="3">Cu binding protein</fullName>
    </submittedName>
</protein>
<dbReference type="AlphaFoldDB" id="A0AAD3CNB0"/>
<dbReference type="InterPro" id="IPR002125">
    <property type="entry name" value="CMP_dCMP_dom"/>
</dbReference>
<dbReference type="PANTHER" id="PTHR11079">
    <property type="entry name" value="CYTOSINE DEAMINASE FAMILY MEMBER"/>
    <property type="match status" value="1"/>
</dbReference>
<name>A0AAD3CNB0_9STRA</name>
<gene>
    <name evidence="3" type="ORF">CTEN210_05314</name>
</gene>
<dbReference type="GO" id="GO:0002100">
    <property type="term" value="P:tRNA wobble adenosine to inosine editing"/>
    <property type="evidence" value="ECO:0007669"/>
    <property type="project" value="InterPro"/>
</dbReference>
<dbReference type="Pfam" id="PF14437">
    <property type="entry name" value="MafB19-deam"/>
    <property type="match status" value="1"/>
</dbReference>
<evidence type="ECO:0000259" key="1">
    <source>
        <dbReference type="PROSITE" id="PS50006"/>
    </source>
</evidence>
<dbReference type="PROSITE" id="PS50006">
    <property type="entry name" value="FHA_DOMAIN"/>
    <property type="match status" value="1"/>
</dbReference>
<dbReference type="SUPFAM" id="SSF53927">
    <property type="entry name" value="Cytidine deaminase-like"/>
    <property type="match status" value="1"/>
</dbReference>
<proteinExistence type="predicted"/>
<evidence type="ECO:0000313" key="4">
    <source>
        <dbReference type="Proteomes" id="UP001054902"/>
    </source>
</evidence>
<dbReference type="GO" id="GO:0046872">
    <property type="term" value="F:metal ion binding"/>
    <property type="evidence" value="ECO:0007669"/>
    <property type="project" value="UniProtKB-KW"/>
</dbReference>
<dbReference type="EMBL" id="BLLK01000029">
    <property type="protein sequence ID" value="GFH48838.1"/>
    <property type="molecule type" value="Genomic_DNA"/>
</dbReference>
<dbReference type="InterPro" id="IPR058535">
    <property type="entry name" value="MafB19-deam"/>
</dbReference>
<dbReference type="Gene3D" id="3.40.140.10">
    <property type="entry name" value="Cytidine Deaminase, domain 2"/>
    <property type="match status" value="1"/>
</dbReference>
<dbReference type="InterPro" id="IPR016193">
    <property type="entry name" value="Cytidine_deaminase-like"/>
</dbReference>